<evidence type="ECO:0000313" key="2">
    <source>
        <dbReference type="EMBL" id="KAF9763670.1"/>
    </source>
</evidence>
<dbReference type="Proteomes" id="UP000740883">
    <property type="component" value="Unassembled WGS sequence"/>
</dbReference>
<sequence length="370" mass="42815">MVRSILSCIFISEILCVETYQMTVGGLLTHYCGPKNLQENMHISRVAIERADKTLECSMTPGVFNVNEKKDSISAVVDYSAVKSMFFTELTNEPSSIVKLISHHTSFINENDSKIYESLLTLSEEDEFGFTGYKNSITVLKNLLGKTIINCTKGFPNGVEGLKEKLSKLRISERDINKFDFLAFFYSFFDLYRCCKSFFLNEKFDVNDIDNAFETFMMFFMNKVARKDHPISMEDLLKEDYIKALDCAKDFTKLCEFSKVFDKDVYNIIENYNYRDEDKVTVLKALVVKLPYRMYIPYFSHTIQLLDSKNNVVGDENLVKTTANHIIITFYTLSRNSIRYIMFNDGDVDVVIDISKFNPFLKEKNVVKDN</sequence>
<feature type="chain" id="PRO_5040428535" evidence="1">
    <location>
        <begin position="17"/>
        <end position="370"/>
    </location>
</feature>
<keyword evidence="1" id="KW-0732">Signal</keyword>
<accession>A0A9P6KYX4</accession>
<dbReference type="AlphaFoldDB" id="A0A9P6KYX4"/>
<evidence type="ECO:0000313" key="3">
    <source>
        <dbReference type="Proteomes" id="UP000740883"/>
    </source>
</evidence>
<proteinExistence type="predicted"/>
<name>A0A9P6KYX4_9MICR</name>
<keyword evidence="3" id="KW-1185">Reference proteome</keyword>
<protein>
    <submittedName>
        <fullName evidence="2">Uncharacterized protein</fullName>
    </submittedName>
</protein>
<gene>
    <name evidence="2" type="ORF">NGRA_1137</name>
</gene>
<evidence type="ECO:0000256" key="1">
    <source>
        <dbReference type="SAM" id="SignalP"/>
    </source>
</evidence>
<feature type="signal peptide" evidence="1">
    <location>
        <begin position="1"/>
        <end position="16"/>
    </location>
</feature>
<organism evidence="2 3">
    <name type="scientific">Nosema granulosis</name>
    <dbReference type="NCBI Taxonomy" id="83296"/>
    <lineage>
        <taxon>Eukaryota</taxon>
        <taxon>Fungi</taxon>
        <taxon>Fungi incertae sedis</taxon>
        <taxon>Microsporidia</taxon>
        <taxon>Nosematidae</taxon>
        <taxon>Nosema</taxon>
    </lineage>
</organism>
<comment type="caution">
    <text evidence="2">The sequence shown here is derived from an EMBL/GenBank/DDBJ whole genome shotgun (WGS) entry which is preliminary data.</text>
</comment>
<reference evidence="2 3" key="1">
    <citation type="journal article" date="2020" name="Genome Biol. Evol.">
        <title>Comparative genomics of strictly vertically transmitted, feminizing microsporidia endosymbionts of amphipod crustaceans.</title>
        <authorList>
            <person name="Cormier A."/>
            <person name="Chebbi M.A."/>
            <person name="Giraud I."/>
            <person name="Wattier R."/>
            <person name="Teixeira M."/>
            <person name="Gilbert C."/>
            <person name="Rigaud T."/>
            <person name="Cordaux R."/>
        </authorList>
    </citation>
    <scope>NUCLEOTIDE SEQUENCE [LARGE SCALE GENOMIC DNA]</scope>
    <source>
        <strain evidence="2 3">Ou3-Ou53</strain>
    </source>
</reference>
<dbReference type="EMBL" id="SBJO01000062">
    <property type="protein sequence ID" value="KAF9763670.1"/>
    <property type="molecule type" value="Genomic_DNA"/>
</dbReference>